<sequence length="138" mass="15484">MKAFDMLRSLKRLMVLAFLIQLTLVWSVSFVSAGQLGMTSISTWTSWEPSDCYEPTVPYFSCYDEYSCKSAVDEYNDYVSEVRSYLACVQSEAEADVRNVTRAIQDGISEAASEKSSDVDDAKYMLENALESGGYSLR</sequence>
<reference evidence="1 2" key="1">
    <citation type="journal article" date="2021" name="Angew. Chem. Int. Ed. Engl.">
        <title>A novel family of nonribosomal peptides modulate collective behavior in Pseudovibrio bacteria isolated from marine sponges.</title>
        <authorList>
            <person name="Ioca L.P."/>
            <person name="Dai Y."/>
            <person name="Kunakom S."/>
            <person name="Diaz-Espinosa J."/>
            <person name="Krunic A."/>
            <person name="Crnkovic C.M."/>
            <person name="Orjala J."/>
            <person name="Sanchez L.M."/>
            <person name="Ferreira A.G."/>
            <person name="Berlinck R.G.S."/>
            <person name="Eustaquio A.S."/>
        </authorList>
    </citation>
    <scope>NUCLEOTIDE SEQUENCE [LARGE SCALE GENOMIC DNA]</scope>
    <source>
        <strain evidence="1 2">Ab134</strain>
    </source>
</reference>
<organism evidence="1 2">
    <name type="scientific">Pseudovibrio brasiliensis</name>
    <dbReference type="NCBI Taxonomy" id="1898042"/>
    <lineage>
        <taxon>Bacteria</taxon>
        <taxon>Pseudomonadati</taxon>
        <taxon>Pseudomonadota</taxon>
        <taxon>Alphaproteobacteria</taxon>
        <taxon>Hyphomicrobiales</taxon>
        <taxon>Stappiaceae</taxon>
        <taxon>Pseudovibrio</taxon>
    </lineage>
</organism>
<protein>
    <submittedName>
        <fullName evidence="1">Uncharacterized protein</fullName>
    </submittedName>
</protein>
<name>A0ABX8ALR8_9HYPH</name>
<keyword evidence="2" id="KW-1185">Reference proteome</keyword>
<accession>A0ABX8ALR8</accession>
<evidence type="ECO:0000313" key="2">
    <source>
        <dbReference type="Proteomes" id="UP000680706"/>
    </source>
</evidence>
<proteinExistence type="predicted"/>
<evidence type="ECO:0000313" key="1">
    <source>
        <dbReference type="EMBL" id="QUS54594.1"/>
    </source>
</evidence>
<dbReference type="Proteomes" id="UP000680706">
    <property type="component" value="Chromosome"/>
</dbReference>
<dbReference type="RefSeq" id="WP_143508296.1">
    <property type="nucleotide sequence ID" value="NZ_CP074126.1"/>
</dbReference>
<gene>
    <name evidence="1" type="ORF">KGB56_14480</name>
</gene>
<dbReference type="EMBL" id="CP074126">
    <property type="protein sequence ID" value="QUS54594.1"/>
    <property type="molecule type" value="Genomic_DNA"/>
</dbReference>